<evidence type="ECO:0000313" key="4">
    <source>
        <dbReference type="Proteomes" id="UP001597492"/>
    </source>
</evidence>
<dbReference type="Pfam" id="PF03703">
    <property type="entry name" value="bPH_2"/>
    <property type="match status" value="1"/>
</dbReference>
<protein>
    <submittedName>
        <fullName evidence="3">PH domain-containing protein</fullName>
    </submittedName>
</protein>
<organism evidence="3 4">
    <name type="scientific">Gulosibacter faecalis</name>
    <dbReference type="NCBI Taxonomy" id="272240"/>
    <lineage>
        <taxon>Bacteria</taxon>
        <taxon>Bacillati</taxon>
        <taxon>Actinomycetota</taxon>
        <taxon>Actinomycetes</taxon>
        <taxon>Micrococcales</taxon>
        <taxon>Microbacteriaceae</taxon>
        <taxon>Gulosibacter</taxon>
    </lineage>
</organism>
<proteinExistence type="predicted"/>
<name>A0ABW5UUJ1_9MICO</name>
<reference evidence="4" key="1">
    <citation type="journal article" date="2019" name="Int. J. Syst. Evol. Microbiol.">
        <title>The Global Catalogue of Microorganisms (GCM) 10K type strain sequencing project: providing services to taxonomists for standard genome sequencing and annotation.</title>
        <authorList>
            <consortium name="The Broad Institute Genomics Platform"/>
            <consortium name="The Broad Institute Genome Sequencing Center for Infectious Disease"/>
            <person name="Wu L."/>
            <person name="Ma J."/>
        </authorList>
    </citation>
    <scope>NUCLEOTIDE SEQUENCE [LARGE SCALE GENOMIC DNA]</scope>
    <source>
        <strain evidence="4">TISTR 1514</strain>
    </source>
</reference>
<dbReference type="RefSeq" id="WP_019619825.1">
    <property type="nucleotide sequence ID" value="NZ_JBHUNE010000003.1"/>
</dbReference>
<accession>A0ABW5UUJ1</accession>
<evidence type="ECO:0000256" key="1">
    <source>
        <dbReference type="SAM" id="Phobius"/>
    </source>
</evidence>
<feature type="domain" description="YdbS-like PH" evidence="2">
    <location>
        <begin position="72"/>
        <end position="149"/>
    </location>
</feature>
<keyword evidence="1" id="KW-0472">Membrane</keyword>
<gene>
    <name evidence="3" type="ORF">ACFSW7_02550</name>
</gene>
<dbReference type="EMBL" id="JBHUNE010000003">
    <property type="protein sequence ID" value="MFD2757256.1"/>
    <property type="molecule type" value="Genomic_DNA"/>
</dbReference>
<dbReference type="PANTHER" id="PTHR34473:SF3">
    <property type="entry name" value="TRANSMEMBRANE PROTEIN-RELATED"/>
    <property type="match status" value="1"/>
</dbReference>
<keyword evidence="1" id="KW-1133">Transmembrane helix</keyword>
<feature type="transmembrane region" description="Helical" evidence="1">
    <location>
        <begin position="49"/>
        <end position="69"/>
    </location>
</feature>
<keyword evidence="1" id="KW-0812">Transmembrane</keyword>
<dbReference type="InterPro" id="IPR005182">
    <property type="entry name" value="YdbS-like_PH"/>
</dbReference>
<evidence type="ECO:0000259" key="2">
    <source>
        <dbReference type="Pfam" id="PF03703"/>
    </source>
</evidence>
<sequence>MQYPDKPEIEWRRISPKLAFRTLVGAIIWTVIFLAVTIGLTFIPHPFPWWLIGAVITFLCAIEIPMSFIRVRSIGYALRQDDLVFKRGVIARRLVAVPYGRLQVIDVSRGLLDRMLGIASLTTVTAAASTNVSIPGLTPDEADQLRDHLIRVAETRRAGL</sequence>
<dbReference type="PANTHER" id="PTHR34473">
    <property type="entry name" value="UPF0699 TRANSMEMBRANE PROTEIN YDBS"/>
    <property type="match status" value="1"/>
</dbReference>
<dbReference type="Proteomes" id="UP001597492">
    <property type="component" value="Unassembled WGS sequence"/>
</dbReference>
<keyword evidence="4" id="KW-1185">Reference proteome</keyword>
<feature type="transmembrane region" description="Helical" evidence="1">
    <location>
        <begin position="20"/>
        <end position="43"/>
    </location>
</feature>
<comment type="caution">
    <text evidence="3">The sequence shown here is derived from an EMBL/GenBank/DDBJ whole genome shotgun (WGS) entry which is preliminary data.</text>
</comment>
<evidence type="ECO:0000313" key="3">
    <source>
        <dbReference type="EMBL" id="MFD2757256.1"/>
    </source>
</evidence>